<evidence type="ECO:0000259" key="2">
    <source>
        <dbReference type="Pfam" id="PF13038"/>
    </source>
</evidence>
<feature type="transmembrane region" description="Helical" evidence="1">
    <location>
        <begin position="98"/>
        <end position="121"/>
    </location>
</feature>
<accession>A0A845F1V1</accession>
<reference evidence="3 4" key="1">
    <citation type="submission" date="2019-11" db="EMBL/GenBank/DDBJ databases">
        <title>Genome sequences of 17 halophilic strains isolated from different environments.</title>
        <authorList>
            <person name="Furrow R.E."/>
        </authorList>
    </citation>
    <scope>NUCLEOTIDE SEQUENCE [LARGE SCALE GENOMIC DNA]</scope>
    <source>
        <strain evidence="3 4">22506_14_FS</strain>
    </source>
</reference>
<proteinExistence type="predicted"/>
<comment type="caution">
    <text evidence="3">The sequence shown here is derived from an EMBL/GenBank/DDBJ whole genome shotgun (WGS) entry which is preliminary data.</text>
</comment>
<dbReference type="EMBL" id="WMEY01000004">
    <property type="protein sequence ID" value="MYL64771.1"/>
    <property type="molecule type" value="Genomic_DNA"/>
</dbReference>
<name>A0A845F1V1_9BACL</name>
<keyword evidence="1" id="KW-0812">Transmembrane</keyword>
<dbReference type="InterPro" id="IPR025007">
    <property type="entry name" value="DUF3899"/>
</dbReference>
<feature type="domain" description="DUF3899" evidence="2">
    <location>
        <begin position="36"/>
        <end position="117"/>
    </location>
</feature>
<sequence length="122" mass="13599">MKSLTFKSGILVFLAIVASMIISITSDEGFALQPVSDILFMIALGMLLIGAALHVVQTGFFDGIVYSFKRYFRNTAKRQMIEEDHSEIKYQLDYDNPITYPLLLAGAFCTIITIIISIALIQ</sequence>
<evidence type="ECO:0000256" key="1">
    <source>
        <dbReference type="SAM" id="Phobius"/>
    </source>
</evidence>
<keyword evidence="1" id="KW-1133">Transmembrane helix</keyword>
<feature type="transmembrane region" description="Helical" evidence="1">
    <location>
        <begin position="6"/>
        <end position="26"/>
    </location>
</feature>
<gene>
    <name evidence="3" type="ORF">GLW07_15535</name>
</gene>
<dbReference type="RefSeq" id="WP_160920166.1">
    <property type="nucleotide sequence ID" value="NZ_WMEY01000004.1"/>
</dbReference>
<dbReference type="Pfam" id="PF13038">
    <property type="entry name" value="DUF3899"/>
    <property type="match status" value="1"/>
</dbReference>
<dbReference type="Proteomes" id="UP000447833">
    <property type="component" value="Unassembled WGS sequence"/>
</dbReference>
<evidence type="ECO:0000313" key="3">
    <source>
        <dbReference type="EMBL" id="MYL64771.1"/>
    </source>
</evidence>
<keyword evidence="1" id="KW-0472">Membrane</keyword>
<organism evidence="3 4">
    <name type="scientific">Guptibacillus hwajinpoensis</name>
    <dbReference type="NCBI Taxonomy" id="208199"/>
    <lineage>
        <taxon>Bacteria</taxon>
        <taxon>Bacillati</taxon>
        <taxon>Bacillota</taxon>
        <taxon>Bacilli</taxon>
        <taxon>Bacillales</taxon>
        <taxon>Guptibacillaceae</taxon>
        <taxon>Guptibacillus</taxon>
    </lineage>
</organism>
<feature type="transmembrane region" description="Helical" evidence="1">
    <location>
        <begin position="38"/>
        <end position="56"/>
    </location>
</feature>
<evidence type="ECO:0000313" key="4">
    <source>
        <dbReference type="Proteomes" id="UP000447833"/>
    </source>
</evidence>
<dbReference type="AlphaFoldDB" id="A0A845F1V1"/>
<protein>
    <submittedName>
        <fullName evidence="3">DUF3899 domain-containing protein</fullName>
    </submittedName>
</protein>